<evidence type="ECO:0000313" key="2">
    <source>
        <dbReference type="EMBL" id="TXG71233.1"/>
    </source>
</evidence>
<gene>
    <name evidence="2" type="ORF">EZV62_006168</name>
</gene>
<evidence type="ECO:0000259" key="1">
    <source>
        <dbReference type="Pfam" id="PF24181"/>
    </source>
</evidence>
<accession>A0A5C7IPE2</accession>
<comment type="caution">
    <text evidence="2">The sequence shown here is derived from an EMBL/GenBank/DDBJ whole genome shotgun (WGS) entry which is preliminary data.</text>
</comment>
<reference evidence="3" key="1">
    <citation type="journal article" date="2019" name="Gigascience">
        <title>De novo genome assembly of the endangered Acer yangbiense, a plant species with extremely small populations endemic to Yunnan Province, China.</title>
        <authorList>
            <person name="Yang J."/>
            <person name="Wariss H.M."/>
            <person name="Tao L."/>
            <person name="Zhang R."/>
            <person name="Yun Q."/>
            <person name="Hollingsworth P."/>
            <person name="Dao Z."/>
            <person name="Luo G."/>
            <person name="Guo H."/>
            <person name="Ma Y."/>
            <person name="Sun W."/>
        </authorList>
    </citation>
    <scope>NUCLEOTIDE SEQUENCE [LARGE SCALE GENOMIC DNA]</scope>
    <source>
        <strain evidence="3">cv. Malutang</strain>
    </source>
</reference>
<sequence length="1201" mass="132858">MTLAHVNKFRVCHTFGEWKPANSGAGGLETGECLIAFLQSQNASAAVGHWLSTLYPSSESCRYQVARGHRGSGKLRIEAFLTLRVLVAKVCTADALAFFLPGVVSQFAKFLHVSKSMISGAAGSVEAIDQAIRGLTVVLFIISGGTPSVTHQGSRSSKTLENTSSELVKAATHKSEFKEKMITDSGKEIGSLHVDRTKDWIDKTSAHVNKLSVFIQQPREKRTSCCNKRIVIKVQFHTEGEQIDAFGASLVDYESIPLVLVNTIVECCLIIRLPDTYHLPMGDLPKVAKECLCVLVVDNHGEISSAAQEFLEYLLSSSGKQHVKLDVSDIFSRLIEKLPKVVLGSEETLAHSHAQQLLVVIYFSGPQFMLDQLQSPVTAARFLDLFALCLSQNSAFTGALDRLILARPSSVGFLHSVAELKAGAHFTGYGETLIGSIPSAVPKLTHIQEKVIEYPQATVQKIYDLPRMPPWFLSVGSQKLYEALAGTLRLVGLSLMPDFRSEGHLSVITDIPLGSLRKLVSEVRVREYNKESWHSWYYRTGSGQLLHQASTAACIINEMIFGLSDQSVDNFTRMFQKSSILRKEVQESDAEKTDDQPYNLEESVWKIKQQKGVKSYLIDCIGKIIHEYLSPELWDLPLDRKSSLVQSDEEVENISLHFFRDTVMLHQVIIEGIGILALCLGKDFASSGFLHSSLYLLLENLICSNFQVRSASDAVLHVLSATSGYPTVGHLVLANADYVIDSICRQLRHLDLNPHVPNVLAAMLSYIGVAYKILPLLEEPMRSISQELEILGRHQHPDLTISFLKAVAEIMKASKKEAYSLPDQAECYLKQVNSKISNVEDKAKAESKQALAYFAYDIINAEQWETILFNLNDSRRYRRTVGSIAGSCLTTATPLLASMKQAACLVALDIVEDCIATLAKVEEAYRHEKGTKEAIEEMLRSSSLYDLQDTLEATEDGKDENRLLPAANKIWPFLVICVKSRNPLTVRRCLSVVSSVVQICGGDFFSRRFHTDGPHFWKLLSTSPFHKQPKLKEERTPLLLPYRSTSISSEDTLAEVSNLKVQVAVLNMIADLSRNKRSSSALDVVLKKVSGLVVGIACSGVSGLRDASINAMSGLASIDPDLIWLLIADVYYSLKKGGLPSPPSTDFPDLSQILPLSVSPKEYLYVQYGGQSFGFDIDFSSVETVFKKLHSQVFTDQMYSA</sequence>
<dbReference type="InterPro" id="IPR049362">
    <property type="entry name" value="TTI1_rpt"/>
</dbReference>
<keyword evidence="3" id="KW-1185">Reference proteome</keyword>
<dbReference type="InterPro" id="IPR052587">
    <property type="entry name" value="TELO2-interacting_protein_1"/>
</dbReference>
<dbReference type="SUPFAM" id="SSF48371">
    <property type="entry name" value="ARM repeat"/>
    <property type="match status" value="1"/>
</dbReference>
<feature type="domain" description="TTI1 C-terminal TPR" evidence="1">
    <location>
        <begin position="889"/>
        <end position="1124"/>
    </location>
</feature>
<protein>
    <recommendedName>
        <fullName evidence="1">TTI1 C-terminal TPR domain-containing protein</fullName>
    </recommendedName>
</protein>
<dbReference type="Pfam" id="PF24181">
    <property type="entry name" value="TPR_TTI1_C"/>
    <property type="match status" value="1"/>
</dbReference>
<dbReference type="Pfam" id="PF21547">
    <property type="entry name" value="TTI1"/>
    <property type="match status" value="1"/>
</dbReference>
<name>A0A5C7IPE2_9ROSI</name>
<dbReference type="PANTHER" id="PTHR18460">
    <property type="entry name" value="TEL2 INTERACTING PROTEIN 1 TTI1 FAMILY MEMBER"/>
    <property type="match status" value="1"/>
</dbReference>
<dbReference type="OrthoDB" id="49511at2759"/>
<proteinExistence type="predicted"/>
<dbReference type="Proteomes" id="UP000323000">
    <property type="component" value="Chromosome 2"/>
</dbReference>
<dbReference type="GO" id="GO:0005737">
    <property type="term" value="C:cytoplasm"/>
    <property type="evidence" value="ECO:0007669"/>
    <property type="project" value="TreeGrafter"/>
</dbReference>
<dbReference type="PANTHER" id="PTHR18460:SF3">
    <property type="entry name" value="TELO2-INTERACTING PROTEIN 1 HOMOLOG"/>
    <property type="match status" value="1"/>
</dbReference>
<dbReference type="InterPro" id="IPR057567">
    <property type="entry name" value="TPR_TTI1_C"/>
</dbReference>
<organism evidence="2 3">
    <name type="scientific">Acer yangbiense</name>
    <dbReference type="NCBI Taxonomy" id="1000413"/>
    <lineage>
        <taxon>Eukaryota</taxon>
        <taxon>Viridiplantae</taxon>
        <taxon>Streptophyta</taxon>
        <taxon>Embryophyta</taxon>
        <taxon>Tracheophyta</taxon>
        <taxon>Spermatophyta</taxon>
        <taxon>Magnoliopsida</taxon>
        <taxon>eudicotyledons</taxon>
        <taxon>Gunneridae</taxon>
        <taxon>Pentapetalae</taxon>
        <taxon>rosids</taxon>
        <taxon>malvids</taxon>
        <taxon>Sapindales</taxon>
        <taxon>Sapindaceae</taxon>
        <taxon>Hippocastanoideae</taxon>
        <taxon>Acereae</taxon>
        <taxon>Acer</taxon>
    </lineage>
</organism>
<dbReference type="InterPro" id="IPR016024">
    <property type="entry name" value="ARM-type_fold"/>
</dbReference>
<dbReference type="EMBL" id="VAHF01000002">
    <property type="protein sequence ID" value="TXG71233.1"/>
    <property type="molecule type" value="Genomic_DNA"/>
</dbReference>
<dbReference type="AlphaFoldDB" id="A0A5C7IPE2"/>
<evidence type="ECO:0000313" key="3">
    <source>
        <dbReference type="Proteomes" id="UP000323000"/>
    </source>
</evidence>